<dbReference type="PANTHER" id="PTHR10579">
    <property type="entry name" value="CALCIUM-ACTIVATED CHLORIDE CHANNEL REGULATOR"/>
    <property type="match status" value="1"/>
</dbReference>
<keyword evidence="3" id="KW-1185">Reference proteome</keyword>
<evidence type="ECO:0000313" key="2">
    <source>
        <dbReference type="EMBL" id="NHN29574.1"/>
    </source>
</evidence>
<reference evidence="2" key="1">
    <citation type="submission" date="2020-03" db="EMBL/GenBank/DDBJ databases">
        <title>Draft sequencing of Paenibacilllus sp. S3N08.</title>
        <authorList>
            <person name="Kim D.-U."/>
        </authorList>
    </citation>
    <scope>NUCLEOTIDE SEQUENCE</scope>
    <source>
        <strain evidence="2">S3N08</strain>
    </source>
</reference>
<organism evidence="2 3">
    <name type="scientific">Paenibacillus agricola</name>
    <dbReference type="NCBI Taxonomy" id="2716264"/>
    <lineage>
        <taxon>Bacteria</taxon>
        <taxon>Bacillati</taxon>
        <taxon>Bacillota</taxon>
        <taxon>Bacilli</taxon>
        <taxon>Bacillales</taxon>
        <taxon>Paenibacillaceae</taxon>
        <taxon>Paenibacillus</taxon>
    </lineage>
</organism>
<dbReference type="CDD" id="cd00198">
    <property type="entry name" value="vWFA"/>
    <property type="match status" value="1"/>
</dbReference>
<dbReference type="PANTHER" id="PTHR10579:SF43">
    <property type="entry name" value="ZINC FINGER (C3HC4-TYPE RING FINGER) FAMILY PROTEIN"/>
    <property type="match status" value="1"/>
</dbReference>
<dbReference type="Gene3D" id="3.40.50.410">
    <property type="entry name" value="von Willebrand factor, type A domain"/>
    <property type="match status" value="1"/>
</dbReference>
<dbReference type="Pfam" id="PF13519">
    <property type="entry name" value="VWA_2"/>
    <property type="match status" value="1"/>
</dbReference>
<dbReference type="SMART" id="SM00327">
    <property type="entry name" value="VWA"/>
    <property type="match status" value="1"/>
</dbReference>
<feature type="domain" description="VWFA" evidence="1">
    <location>
        <begin position="90"/>
        <end position="281"/>
    </location>
</feature>
<dbReference type="InterPro" id="IPR036465">
    <property type="entry name" value="vWFA_dom_sf"/>
</dbReference>
<dbReference type="InterPro" id="IPR002035">
    <property type="entry name" value="VWF_A"/>
</dbReference>
<evidence type="ECO:0000313" key="3">
    <source>
        <dbReference type="Proteomes" id="UP001165962"/>
    </source>
</evidence>
<name>A0ABX0J674_9BACL</name>
<dbReference type="PROSITE" id="PS50234">
    <property type="entry name" value="VWFA"/>
    <property type="match status" value="1"/>
</dbReference>
<dbReference type="InterPro" id="IPR051266">
    <property type="entry name" value="CLCR"/>
</dbReference>
<protein>
    <submittedName>
        <fullName evidence="2">VWA domain-containing protein</fullName>
    </submittedName>
</protein>
<sequence length="911" mass="99137">MGKLWGLLLAGTLAFSLAGVTGFTEVAGVQAAGASGASCLAVSAVGSSGSSMPSSPSDPLEVDVGESIQLKYVLTPSGSYTESTARDPINMVMLLDKSSSMNNTDGSNKQSRITIEKTASKDLVDQISGTQLNDKIGIVQFNDVASVLADRTNNYNALKAQINSLSPSGGTNIEHALRKAIPMLTGVNHPYIVLVTDGYTTHYYEDSRSGSIKNEQKARSMALTVANELAAMKVPVYTVALGAIGGSDVDHQLLASIASKTGAKDYKASNTTELNQVFANIKQEISKQGTIKTIAIRQPLPNGFVLADNSTPGAYMEQVNGINTLVIPTSDIQYPYTIANRTVTVNIKQDQPGLYNMVPSALHYKIPCSTDTMISPIPLNMTIHVLDKARATDMYGNTYQGDRHGNVTRFRLGNEEDPQWTVPGMWSNPEYRVSEITLSDDAHTRVHVDYTAKSGQKGASDWNLLPTAPTAFSVTNGSIVFDAHGNPITDTDWHQGPAKVTATGSKAQLPPSTIYKNTDFTTDYLTYQLQVTSKENTLLQDWTPITPATVITESGLDLKIEARAATAAITSNANDLLGGPSSSTTVALDVLPPELPTVTAEFTRELQTYQYTVDHIYDEHSRVETAKLLKEGSSINGKVMDRPTFTATETDIVAGKYAIEVKDHVRFETVKLVTELPEDTTRPVIDEGDNTWKEFEADNERSFTITVSDPESYVFETIIKIGNKQFKPQPKQTDEQTDDHTVIYEFKLSDIITKEEERAGWHQMIITSTNVKGLVQQAEQFVLVNPGPTGGWLTSDGDYSTMFSNVPVAVTAADISPIVVPEARFTRLNGEIFTGHAVIVKSMGYAILPMGPGRPAAIDFKPLGSLTFRVDKEGQNRIFLRLVDSLGVDNLMNKSVIPQVNVNIDYRQKRY</sequence>
<dbReference type="SUPFAM" id="SSF53300">
    <property type="entry name" value="vWA-like"/>
    <property type="match status" value="1"/>
</dbReference>
<proteinExistence type="predicted"/>
<dbReference type="EMBL" id="JAAOIW010000002">
    <property type="protein sequence ID" value="NHN29574.1"/>
    <property type="molecule type" value="Genomic_DNA"/>
</dbReference>
<comment type="caution">
    <text evidence="2">The sequence shown here is derived from an EMBL/GenBank/DDBJ whole genome shotgun (WGS) entry which is preliminary data.</text>
</comment>
<dbReference type="Proteomes" id="UP001165962">
    <property type="component" value="Unassembled WGS sequence"/>
</dbReference>
<evidence type="ECO:0000259" key="1">
    <source>
        <dbReference type="PROSITE" id="PS50234"/>
    </source>
</evidence>
<gene>
    <name evidence="2" type="ORF">G9U52_06970</name>
</gene>
<accession>A0ABX0J674</accession>
<dbReference type="RefSeq" id="WP_166147660.1">
    <property type="nucleotide sequence ID" value="NZ_JAAOIW010000002.1"/>
</dbReference>